<dbReference type="Pfam" id="PF21352">
    <property type="entry name" value="Zn_ribbon_Thio2"/>
    <property type="match status" value="1"/>
</dbReference>
<dbReference type="GO" id="GO:0045454">
    <property type="term" value="P:cell redox homeostasis"/>
    <property type="evidence" value="ECO:0007669"/>
    <property type="project" value="TreeGrafter"/>
</dbReference>
<evidence type="ECO:0000259" key="8">
    <source>
        <dbReference type="PROSITE" id="PS51352"/>
    </source>
</evidence>
<evidence type="ECO:0000256" key="7">
    <source>
        <dbReference type="NCBIfam" id="TIGR01068"/>
    </source>
</evidence>
<evidence type="ECO:0000256" key="5">
    <source>
        <dbReference type="ARBA" id="ARBA00023157"/>
    </source>
</evidence>
<dbReference type="GO" id="GO:0046872">
    <property type="term" value="F:metal ion binding"/>
    <property type="evidence" value="ECO:0007669"/>
    <property type="project" value="UniProtKB-KW"/>
</dbReference>
<dbReference type="GO" id="GO:0015035">
    <property type="term" value="F:protein-disulfide reductase activity"/>
    <property type="evidence" value="ECO:0007669"/>
    <property type="project" value="UniProtKB-UniRule"/>
</dbReference>
<keyword evidence="6" id="KW-0676">Redox-active center</keyword>
<keyword evidence="4" id="KW-0249">Electron transport</keyword>
<dbReference type="FunFam" id="3.40.30.10:FF:000001">
    <property type="entry name" value="Thioredoxin"/>
    <property type="match status" value="1"/>
</dbReference>
<dbReference type="PANTHER" id="PTHR45663">
    <property type="entry name" value="GEO12009P1"/>
    <property type="match status" value="1"/>
</dbReference>
<dbReference type="PROSITE" id="PS51352">
    <property type="entry name" value="THIOREDOXIN_2"/>
    <property type="match status" value="1"/>
</dbReference>
<evidence type="ECO:0000256" key="4">
    <source>
        <dbReference type="ARBA" id="ARBA00022982"/>
    </source>
</evidence>
<evidence type="ECO:0000256" key="2">
    <source>
        <dbReference type="ARBA" id="ARBA00022448"/>
    </source>
</evidence>
<dbReference type="Proteomes" id="UP000295707">
    <property type="component" value="Unassembled WGS sequence"/>
</dbReference>
<dbReference type="OrthoDB" id="9790390at2"/>
<dbReference type="InterPro" id="IPR036249">
    <property type="entry name" value="Thioredoxin-like_sf"/>
</dbReference>
<name>A0A4R1HLQ3_9GAMM</name>
<keyword evidence="3" id="KW-0479">Metal-binding</keyword>
<evidence type="ECO:0000256" key="3">
    <source>
        <dbReference type="ARBA" id="ARBA00022723"/>
    </source>
</evidence>
<feature type="domain" description="Thioredoxin" evidence="8">
    <location>
        <begin position="28"/>
        <end position="145"/>
    </location>
</feature>
<dbReference type="GO" id="GO:0005829">
    <property type="term" value="C:cytosol"/>
    <property type="evidence" value="ECO:0007669"/>
    <property type="project" value="TreeGrafter"/>
</dbReference>
<protein>
    <recommendedName>
        <fullName evidence="7">Thioredoxin</fullName>
    </recommendedName>
</protein>
<dbReference type="EMBL" id="SMFX01000001">
    <property type="protein sequence ID" value="TCK18142.1"/>
    <property type="molecule type" value="Genomic_DNA"/>
</dbReference>
<evidence type="ECO:0000313" key="9">
    <source>
        <dbReference type="EMBL" id="TCK18142.1"/>
    </source>
</evidence>
<dbReference type="PROSITE" id="PS00194">
    <property type="entry name" value="THIOREDOXIN_1"/>
    <property type="match status" value="1"/>
</dbReference>
<comment type="caution">
    <text evidence="9">The sequence shown here is derived from an EMBL/GenBank/DDBJ whole genome shotgun (WGS) entry which is preliminary data.</text>
</comment>
<keyword evidence="2" id="KW-0813">Transport</keyword>
<dbReference type="NCBIfam" id="NF008229">
    <property type="entry name" value="PRK10996.1"/>
    <property type="match status" value="1"/>
</dbReference>
<dbReference type="PANTHER" id="PTHR45663:SF11">
    <property type="entry name" value="GEO12009P1"/>
    <property type="match status" value="1"/>
</dbReference>
<evidence type="ECO:0000256" key="1">
    <source>
        <dbReference type="ARBA" id="ARBA00008987"/>
    </source>
</evidence>
<dbReference type="InterPro" id="IPR013766">
    <property type="entry name" value="Thioredoxin_domain"/>
</dbReference>
<accession>A0A4R1HLQ3</accession>
<dbReference type="Gene3D" id="2.30.30.380">
    <property type="entry name" value="Zn-finger domain of Sec23/24"/>
    <property type="match status" value="1"/>
</dbReference>
<gene>
    <name evidence="9" type="ORF">DFR30_1405</name>
</gene>
<dbReference type="InterPro" id="IPR017937">
    <property type="entry name" value="Thioredoxin_CS"/>
</dbReference>
<keyword evidence="10" id="KW-1185">Reference proteome</keyword>
<dbReference type="InterPro" id="IPR005746">
    <property type="entry name" value="Thioredoxin"/>
</dbReference>
<organism evidence="9 10">
    <name type="scientific">Thiogranum longum</name>
    <dbReference type="NCBI Taxonomy" id="1537524"/>
    <lineage>
        <taxon>Bacteria</taxon>
        <taxon>Pseudomonadati</taxon>
        <taxon>Pseudomonadota</taxon>
        <taxon>Gammaproteobacteria</taxon>
        <taxon>Chromatiales</taxon>
        <taxon>Ectothiorhodospiraceae</taxon>
        <taxon>Thiogranum</taxon>
    </lineage>
</organism>
<dbReference type="CDD" id="cd02947">
    <property type="entry name" value="TRX_family"/>
    <property type="match status" value="1"/>
</dbReference>
<evidence type="ECO:0000313" key="10">
    <source>
        <dbReference type="Proteomes" id="UP000295707"/>
    </source>
</evidence>
<keyword evidence="5" id="KW-1015">Disulfide bond</keyword>
<sequence>MTQPIHLVCPHCDAINRIPADRIDHKPTCGKCKKPLFTGHPVELNDGNFARHISNNDLPVVVDFWAPWCGPCKMMAPHFESAARQLEPRVRLAKLNTEQAQGTAAKYGIRSIPTLAVFKNGREVTRQAGAMDARSLNQWIQSQLR</sequence>
<dbReference type="Pfam" id="PF00085">
    <property type="entry name" value="Thioredoxin"/>
    <property type="match status" value="1"/>
</dbReference>
<dbReference type="SUPFAM" id="SSF52833">
    <property type="entry name" value="Thioredoxin-like"/>
    <property type="match status" value="1"/>
</dbReference>
<reference evidence="9 10" key="1">
    <citation type="submission" date="2019-03" db="EMBL/GenBank/DDBJ databases">
        <title>Genomic Encyclopedia of Type Strains, Phase IV (KMG-IV): sequencing the most valuable type-strain genomes for metagenomic binning, comparative biology and taxonomic classification.</title>
        <authorList>
            <person name="Goeker M."/>
        </authorList>
    </citation>
    <scope>NUCLEOTIDE SEQUENCE [LARGE SCALE GENOMIC DNA]</scope>
    <source>
        <strain evidence="9 10">DSM 19610</strain>
    </source>
</reference>
<dbReference type="NCBIfam" id="TIGR01068">
    <property type="entry name" value="thioredoxin"/>
    <property type="match status" value="1"/>
</dbReference>
<proteinExistence type="inferred from homology"/>
<dbReference type="AlphaFoldDB" id="A0A4R1HLQ3"/>
<comment type="similarity">
    <text evidence="1">Belongs to the thioredoxin family.</text>
</comment>
<dbReference type="PRINTS" id="PR00421">
    <property type="entry name" value="THIOREDOXIN"/>
</dbReference>
<evidence type="ECO:0000256" key="6">
    <source>
        <dbReference type="ARBA" id="ARBA00023284"/>
    </source>
</evidence>
<dbReference type="RefSeq" id="WP_132971965.1">
    <property type="nucleotide sequence ID" value="NZ_SMFX01000001.1"/>
</dbReference>
<dbReference type="InterPro" id="IPR049299">
    <property type="entry name" value="Thio2_N"/>
</dbReference>
<dbReference type="Gene3D" id="3.40.30.10">
    <property type="entry name" value="Glutaredoxin"/>
    <property type="match status" value="1"/>
</dbReference>